<sequence>MASYPLSGVDFDRILREVDDPPTEESGASLLFDPFPDPFRDRHGELDPDTEPDVRSDQASDNGSNSTPWSTDRSRRRGSHNALGLASYNSSDSGADTREDWDDHKFIDAMLLLLGYPFESDHDLNTIIGDAVESFNSLEDNASKDQSYELVLLILTHM</sequence>
<gene>
    <name evidence="2" type="ORF">BKA67DRAFT_540516</name>
</gene>
<evidence type="ECO:0000313" key="2">
    <source>
        <dbReference type="EMBL" id="KAH6647056.1"/>
    </source>
</evidence>
<accession>A0A9P8RN61</accession>
<feature type="compositionally biased region" description="Basic and acidic residues" evidence="1">
    <location>
        <begin position="38"/>
        <end position="58"/>
    </location>
</feature>
<dbReference type="GeneID" id="70129678"/>
<feature type="compositionally biased region" description="Basic and acidic residues" evidence="1">
    <location>
        <begin position="10"/>
        <end position="19"/>
    </location>
</feature>
<feature type="region of interest" description="Disordered" evidence="1">
    <location>
        <begin position="1"/>
        <end position="99"/>
    </location>
</feature>
<comment type="caution">
    <text evidence="2">The sequence shown here is derived from an EMBL/GenBank/DDBJ whole genome shotgun (WGS) entry which is preliminary data.</text>
</comment>
<protein>
    <submittedName>
        <fullName evidence="2">Uncharacterized protein</fullName>
    </submittedName>
</protein>
<organism evidence="2 3">
    <name type="scientific">Truncatella angustata</name>
    <dbReference type="NCBI Taxonomy" id="152316"/>
    <lineage>
        <taxon>Eukaryota</taxon>
        <taxon>Fungi</taxon>
        <taxon>Dikarya</taxon>
        <taxon>Ascomycota</taxon>
        <taxon>Pezizomycotina</taxon>
        <taxon>Sordariomycetes</taxon>
        <taxon>Xylariomycetidae</taxon>
        <taxon>Amphisphaeriales</taxon>
        <taxon>Sporocadaceae</taxon>
        <taxon>Truncatella</taxon>
    </lineage>
</organism>
<feature type="compositionally biased region" description="Polar residues" evidence="1">
    <location>
        <begin position="59"/>
        <end position="71"/>
    </location>
</feature>
<name>A0A9P8RN61_9PEZI</name>
<evidence type="ECO:0000313" key="3">
    <source>
        <dbReference type="Proteomes" id="UP000758603"/>
    </source>
</evidence>
<dbReference type="EMBL" id="JAGPXC010000009">
    <property type="protein sequence ID" value="KAH6647056.1"/>
    <property type="molecule type" value="Genomic_DNA"/>
</dbReference>
<proteinExistence type="predicted"/>
<keyword evidence="3" id="KW-1185">Reference proteome</keyword>
<dbReference type="AlphaFoldDB" id="A0A9P8RN61"/>
<evidence type="ECO:0000256" key="1">
    <source>
        <dbReference type="SAM" id="MobiDB-lite"/>
    </source>
</evidence>
<dbReference type="Proteomes" id="UP000758603">
    <property type="component" value="Unassembled WGS sequence"/>
</dbReference>
<dbReference type="RefSeq" id="XP_045953570.1">
    <property type="nucleotide sequence ID" value="XM_046100786.1"/>
</dbReference>
<reference evidence="2" key="1">
    <citation type="journal article" date="2021" name="Nat. Commun.">
        <title>Genetic determinants of endophytism in the Arabidopsis root mycobiome.</title>
        <authorList>
            <person name="Mesny F."/>
            <person name="Miyauchi S."/>
            <person name="Thiergart T."/>
            <person name="Pickel B."/>
            <person name="Atanasova L."/>
            <person name="Karlsson M."/>
            <person name="Huettel B."/>
            <person name="Barry K.W."/>
            <person name="Haridas S."/>
            <person name="Chen C."/>
            <person name="Bauer D."/>
            <person name="Andreopoulos W."/>
            <person name="Pangilinan J."/>
            <person name="LaButti K."/>
            <person name="Riley R."/>
            <person name="Lipzen A."/>
            <person name="Clum A."/>
            <person name="Drula E."/>
            <person name="Henrissat B."/>
            <person name="Kohler A."/>
            <person name="Grigoriev I.V."/>
            <person name="Martin F.M."/>
            <person name="Hacquard S."/>
        </authorList>
    </citation>
    <scope>NUCLEOTIDE SEQUENCE</scope>
    <source>
        <strain evidence="2">MPI-SDFR-AT-0073</strain>
    </source>
</reference>